<dbReference type="Proteomes" id="UP000198641">
    <property type="component" value="Unassembled WGS sequence"/>
</dbReference>
<gene>
    <name evidence="6" type="ORF">SAMN05216571_11633</name>
</gene>
<accession>A0A1G7USQ7</accession>
<comment type="similarity">
    <text evidence="2">Belongs to the membrane fusion protein (MFP) (TC 8.A.1) family.</text>
</comment>
<dbReference type="PANTHER" id="PTHR30367:SF6">
    <property type="entry name" value="SECRETION PROTEIN-RELATED"/>
    <property type="match status" value="1"/>
</dbReference>
<dbReference type="PANTHER" id="PTHR30367">
    <property type="entry name" value="P-HYDROXYBENZOIC ACID EFFLUX PUMP SUBUNIT AAEA-RELATED"/>
    <property type="match status" value="1"/>
</dbReference>
<evidence type="ECO:0000256" key="2">
    <source>
        <dbReference type="ARBA" id="ARBA00009477"/>
    </source>
</evidence>
<dbReference type="Gene3D" id="2.40.30.170">
    <property type="match status" value="1"/>
</dbReference>
<organism evidence="6 7">
    <name type="scientific">Onishia taeanensis</name>
    <dbReference type="NCBI Taxonomy" id="284577"/>
    <lineage>
        <taxon>Bacteria</taxon>
        <taxon>Pseudomonadati</taxon>
        <taxon>Pseudomonadota</taxon>
        <taxon>Gammaproteobacteria</taxon>
        <taxon>Oceanospirillales</taxon>
        <taxon>Halomonadaceae</taxon>
        <taxon>Onishia</taxon>
    </lineage>
</organism>
<dbReference type="InterPro" id="IPR058624">
    <property type="entry name" value="MdtA-like_HH"/>
</dbReference>
<proteinExistence type="inferred from homology"/>
<feature type="coiled-coil region" evidence="3">
    <location>
        <begin position="84"/>
        <end position="177"/>
    </location>
</feature>
<feature type="domain" description="Multidrug resistance protein MdtA-like alpha-helical hairpin" evidence="4">
    <location>
        <begin position="106"/>
        <end position="166"/>
    </location>
</feature>
<dbReference type="Pfam" id="PF25917">
    <property type="entry name" value="BSH_RND"/>
    <property type="match status" value="1"/>
</dbReference>
<dbReference type="OrthoDB" id="8958519at2"/>
<protein>
    <submittedName>
        <fullName evidence="6">Multidrug resistance efflux pump</fullName>
    </submittedName>
</protein>
<dbReference type="Pfam" id="PF25876">
    <property type="entry name" value="HH_MFP_RND"/>
    <property type="match status" value="1"/>
</dbReference>
<evidence type="ECO:0000256" key="1">
    <source>
        <dbReference type="ARBA" id="ARBA00004167"/>
    </source>
</evidence>
<evidence type="ECO:0000313" key="7">
    <source>
        <dbReference type="Proteomes" id="UP000198641"/>
    </source>
</evidence>
<reference evidence="6 7" key="1">
    <citation type="submission" date="2016-10" db="EMBL/GenBank/DDBJ databases">
        <authorList>
            <person name="de Groot N.N."/>
        </authorList>
    </citation>
    <scope>NUCLEOTIDE SEQUENCE [LARGE SCALE GENOMIC DNA]</scope>
    <source>
        <strain evidence="6 7">BH539</strain>
    </source>
</reference>
<feature type="domain" description="Multidrug resistance protein MdtA-like barrel-sandwich hybrid" evidence="5">
    <location>
        <begin position="44"/>
        <end position="228"/>
    </location>
</feature>
<dbReference type="SUPFAM" id="SSF111369">
    <property type="entry name" value="HlyD-like secretion proteins"/>
    <property type="match status" value="3"/>
</dbReference>
<dbReference type="RefSeq" id="WP_092528338.1">
    <property type="nucleotide sequence ID" value="NZ_FNCI01000016.1"/>
</dbReference>
<evidence type="ECO:0000259" key="5">
    <source>
        <dbReference type="Pfam" id="PF25917"/>
    </source>
</evidence>
<dbReference type="EMBL" id="FNCI01000016">
    <property type="protein sequence ID" value="SDG50149.1"/>
    <property type="molecule type" value="Genomic_DNA"/>
</dbReference>
<name>A0A1G7USQ7_9GAMM</name>
<evidence type="ECO:0000259" key="4">
    <source>
        <dbReference type="Pfam" id="PF25876"/>
    </source>
</evidence>
<dbReference type="Gene3D" id="2.40.50.100">
    <property type="match status" value="1"/>
</dbReference>
<dbReference type="InterPro" id="IPR058625">
    <property type="entry name" value="MdtA-like_BSH"/>
</dbReference>
<evidence type="ECO:0000256" key="3">
    <source>
        <dbReference type="SAM" id="Coils"/>
    </source>
</evidence>
<sequence length="354" mass="38431">MTPDQHFARLVKVALIVFALCFAYFLAADLWMPMTPQARVMHPVVRVAPQVDGRVATVGVANNQHVEAGESLFTLDRRPYRLAVEDAELALEEARRENAQLDASIAAARATLAANRADAEELEQEMTRAERLIAQHSISQQDYDQIRANAQAARAQVQAAQAEIDALQAERGGQNDDNLRLRQARNALAKARLDLKYAGVQADTSGTVSNLQVSVGDYAKAGSPMLALVSDDADIIADFREKTLRSLQQGDAASVIFDAYPGRVFDARVIGRDAGVKDGQLQADGSLADPKSSDRWVRDAQRQRLHLELEEAPDVLATLPTGARASVQLHPVGGLAAVLGALQARLVSLIHFIY</sequence>
<dbReference type="AlphaFoldDB" id="A0A1G7USQ7"/>
<dbReference type="STRING" id="284577.SAMN05216571_11633"/>
<dbReference type="InterPro" id="IPR050393">
    <property type="entry name" value="MFP_Efflux_Pump"/>
</dbReference>
<keyword evidence="7" id="KW-1185">Reference proteome</keyword>
<evidence type="ECO:0000313" key="6">
    <source>
        <dbReference type="EMBL" id="SDG50149.1"/>
    </source>
</evidence>
<comment type="subcellular location">
    <subcellularLocation>
        <location evidence="1">Membrane</location>
        <topology evidence="1">Single-pass membrane protein</topology>
    </subcellularLocation>
</comment>
<keyword evidence="3" id="KW-0175">Coiled coil</keyword>